<comment type="caution">
    <text evidence="3">The sequence shown here is derived from an EMBL/GenBank/DDBJ whole genome shotgun (WGS) entry which is preliminary data.</text>
</comment>
<dbReference type="GeneID" id="69806172"/>
<keyword evidence="5" id="KW-1185">Reference proteome</keyword>
<dbReference type="RefSeq" id="WP_010354177.1">
    <property type="nucleotide sequence ID" value="NZ_BCMK01000067.1"/>
</dbReference>
<organism evidence="3 6">
    <name type="scientific">Streptomyces acidiscabies</name>
    <dbReference type="NCBI Taxonomy" id="42234"/>
    <lineage>
        <taxon>Bacteria</taxon>
        <taxon>Bacillati</taxon>
        <taxon>Actinomycetota</taxon>
        <taxon>Actinomycetes</taxon>
        <taxon>Kitasatosporales</taxon>
        <taxon>Streptomycetaceae</taxon>
        <taxon>Streptomyces</taxon>
    </lineage>
</organism>
<evidence type="ECO:0000313" key="6">
    <source>
        <dbReference type="Proteomes" id="UP001282288"/>
    </source>
</evidence>
<accession>A0AAP6BE62</accession>
<evidence type="ECO:0000313" key="5">
    <source>
        <dbReference type="Proteomes" id="UP001272987"/>
    </source>
</evidence>
<dbReference type="Pfam" id="PF01757">
    <property type="entry name" value="Acyl_transf_3"/>
    <property type="match status" value="1"/>
</dbReference>
<evidence type="ECO:0000259" key="2">
    <source>
        <dbReference type="Pfam" id="PF01757"/>
    </source>
</evidence>
<gene>
    <name evidence="3" type="ORF">PV399_25700</name>
    <name evidence="4" type="ORF">PV666_05660</name>
</gene>
<keyword evidence="1" id="KW-0472">Membrane</keyword>
<dbReference type="Proteomes" id="UP001272987">
    <property type="component" value="Unassembled WGS sequence"/>
</dbReference>
<feature type="transmembrane region" description="Helical" evidence="1">
    <location>
        <begin position="46"/>
        <end position="64"/>
    </location>
</feature>
<reference evidence="3 5" key="1">
    <citation type="journal article" date="2023" name="Microb. Genom.">
        <title>Mesoterricola silvestris gen. nov., sp. nov., Mesoterricola sediminis sp. nov., Geothrix oryzae sp. nov., Geothrix edaphica sp. nov., Geothrix rubra sp. nov., and Geothrix limicola sp. nov., six novel members of Acidobacteriota isolated from soils.</title>
        <authorList>
            <person name="Weisberg A.J."/>
            <person name="Pearce E."/>
            <person name="Kramer C.G."/>
            <person name="Chang J.H."/>
            <person name="Clarke C.R."/>
        </authorList>
    </citation>
    <scope>NUCLEOTIDE SEQUENCE</scope>
    <source>
        <strain evidence="4 5">NB05-1H</strain>
        <strain evidence="3">NRRL_B-16521</strain>
    </source>
</reference>
<dbReference type="EMBL" id="JARAWC010000019">
    <property type="protein sequence ID" value="MDX2963086.1"/>
    <property type="molecule type" value="Genomic_DNA"/>
</dbReference>
<keyword evidence="1" id="KW-0812">Transmembrane</keyword>
<feature type="transmembrane region" description="Helical" evidence="1">
    <location>
        <begin position="221"/>
        <end position="237"/>
    </location>
</feature>
<dbReference type="GO" id="GO:0016747">
    <property type="term" value="F:acyltransferase activity, transferring groups other than amino-acyl groups"/>
    <property type="evidence" value="ECO:0007669"/>
    <property type="project" value="InterPro"/>
</dbReference>
<dbReference type="Proteomes" id="UP001282288">
    <property type="component" value="Unassembled WGS sequence"/>
</dbReference>
<feature type="transmembrane region" description="Helical" evidence="1">
    <location>
        <begin position="114"/>
        <end position="138"/>
    </location>
</feature>
<feature type="domain" description="Acyltransferase 3" evidence="2">
    <location>
        <begin position="42"/>
        <end position="384"/>
    </location>
</feature>
<feature type="transmembrane region" description="Helical" evidence="1">
    <location>
        <begin position="257"/>
        <end position="280"/>
    </location>
</feature>
<feature type="transmembrane region" description="Helical" evidence="1">
    <location>
        <begin position="195"/>
        <end position="214"/>
    </location>
</feature>
<dbReference type="InterPro" id="IPR002656">
    <property type="entry name" value="Acyl_transf_3_dom"/>
</dbReference>
<feature type="transmembrane region" description="Helical" evidence="1">
    <location>
        <begin position="367"/>
        <end position="389"/>
    </location>
</feature>
<sequence>MISGTDLSGRLTRQVQVGTRTFTFTPRWSHGTVAELLRGRNNSLGLLRLVLATAVVASHARVLGYGGKEFGHTFTGGQTDLGKLAVYGFFVLSGILVARSGVRLPVGRFLWHRALRILPGFWVCLAVTVLVVAPLLYWKVHSTFAGLNGPGGLVAHVKANWLIATRQYDIAGLMQHQRTAGVTHNAAFNGSLWTLRHEALCYVVVAVLAVTGVLTRARRAVLLLTAFLGWLVIRQAIDERFWAGAYDARYFHAVELPGVGFVTPVWMIYLGFAFSLGMLIELYKERIPVSDALGVVSLVVMAGSLHFGYFFVVGVPAFAYALLWLAIRLPGPFRRIGARNDYSYGIYIYGFLVQQTLAVLDVPRFGLPVYFALTMALTVALAAASWHLVEQPALRLKDLGSTPAAPTPVSPAPAKENATVG</sequence>
<dbReference type="AlphaFoldDB" id="A0AAP6BE62"/>
<keyword evidence="3" id="KW-0808">Transferase</keyword>
<keyword evidence="1" id="KW-1133">Transmembrane helix</keyword>
<evidence type="ECO:0000256" key="1">
    <source>
        <dbReference type="SAM" id="Phobius"/>
    </source>
</evidence>
<name>A0AAP6BE62_9ACTN</name>
<feature type="transmembrane region" description="Helical" evidence="1">
    <location>
        <begin position="84"/>
        <end position="102"/>
    </location>
</feature>
<proteinExistence type="predicted"/>
<feature type="transmembrane region" description="Helical" evidence="1">
    <location>
        <begin position="292"/>
        <end position="322"/>
    </location>
</feature>
<evidence type="ECO:0000313" key="4">
    <source>
        <dbReference type="EMBL" id="MDX3017368.1"/>
    </source>
</evidence>
<evidence type="ECO:0000313" key="3">
    <source>
        <dbReference type="EMBL" id="MDX2963086.1"/>
    </source>
</evidence>
<feature type="transmembrane region" description="Helical" evidence="1">
    <location>
        <begin position="342"/>
        <end position="360"/>
    </location>
</feature>
<protein>
    <submittedName>
        <fullName evidence="3">Acyltransferase</fullName>
    </submittedName>
</protein>
<dbReference type="EMBL" id="JARAWP010000003">
    <property type="protein sequence ID" value="MDX3017368.1"/>
    <property type="molecule type" value="Genomic_DNA"/>
</dbReference>
<keyword evidence="3" id="KW-0012">Acyltransferase</keyword>